<name>A0A1F5JLM8_9BACT</name>
<evidence type="ECO:0000313" key="2">
    <source>
        <dbReference type="EMBL" id="OGE29360.1"/>
    </source>
</evidence>
<organism evidence="2 3">
    <name type="scientific">Candidatus Daviesbacteria bacterium RIFCSPHIGHO2_01_FULL_40_11</name>
    <dbReference type="NCBI Taxonomy" id="1797762"/>
    <lineage>
        <taxon>Bacteria</taxon>
        <taxon>Candidatus Daviesiibacteriota</taxon>
    </lineage>
</organism>
<dbReference type="AlphaFoldDB" id="A0A1F5JLM8"/>
<reference evidence="2 3" key="1">
    <citation type="journal article" date="2016" name="Nat. Commun.">
        <title>Thousands of microbial genomes shed light on interconnected biogeochemical processes in an aquifer system.</title>
        <authorList>
            <person name="Anantharaman K."/>
            <person name="Brown C.T."/>
            <person name="Hug L.A."/>
            <person name="Sharon I."/>
            <person name="Castelle C.J."/>
            <person name="Probst A.J."/>
            <person name="Thomas B.C."/>
            <person name="Singh A."/>
            <person name="Wilkins M.J."/>
            <person name="Karaoz U."/>
            <person name="Brodie E.L."/>
            <person name="Williams K.H."/>
            <person name="Hubbard S.S."/>
            <person name="Banfield J.F."/>
        </authorList>
    </citation>
    <scope>NUCLEOTIDE SEQUENCE [LARGE SCALE GENOMIC DNA]</scope>
</reference>
<protein>
    <submittedName>
        <fullName evidence="2">Uncharacterized protein</fullName>
    </submittedName>
</protein>
<keyword evidence="1" id="KW-0812">Transmembrane</keyword>
<dbReference type="Proteomes" id="UP000177555">
    <property type="component" value="Unassembled WGS sequence"/>
</dbReference>
<evidence type="ECO:0000313" key="3">
    <source>
        <dbReference type="Proteomes" id="UP000177555"/>
    </source>
</evidence>
<keyword evidence="1" id="KW-1133">Transmembrane helix</keyword>
<keyword evidence="1" id="KW-0472">Membrane</keyword>
<accession>A0A1F5JLM8</accession>
<comment type="caution">
    <text evidence="2">The sequence shown here is derived from an EMBL/GenBank/DDBJ whole genome shotgun (WGS) entry which is preliminary data.</text>
</comment>
<dbReference type="EMBL" id="MFCP01000007">
    <property type="protein sequence ID" value="OGE29360.1"/>
    <property type="molecule type" value="Genomic_DNA"/>
</dbReference>
<feature type="transmembrane region" description="Helical" evidence="1">
    <location>
        <begin position="16"/>
        <end position="37"/>
    </location>
</feature>
<sequence>MTLTQTATLVKQVMKISIIALVLGTASFIGFKIWYAYYLAHLPPVEEKPDTKFGLLPKPDLPQGSVSTSNFSYSLDTTTGGLPKVGIDPGFEKIIKVYFVTQTFASLLAPERSESLAKKFDINLPPIILSEIRYRFKDKDKELLVDLDNGNFSYSKAATISAKVSLDDDDKLVSDFGQILSTLGVMKDGLRNARSKITLLRATGGNYIPTQLRAEAVASQISLWPAPIDKKSIFTADFNKSLVSATVFGSAGSLDNYLSLNFTYYPIDTSTFATYPVKTPEAAFDNLRSGKGVIIVEPDKPQVSITSVSLGYYLSENYSPYLQPIYVFEGPNFVAYVIAISEQFQAQTR</sequence>
<gene>
    <name evidence="2" type="ORF">A2867_03335</name>
</gene>
<evidence type="ECO:0000256" key="1">
    <source>
        <dbReference type="SAM" id="Phobius"/>
    </source>
</evidence>
<proteinExistence type="predicted"/>